<gene>
    <name evidence="4" type="ORF">Premu_1205</name>
</gene>
<keyword evidence="2" id="KW-0472">Membrane</keyword>
<keyword evidence="2" id="KW-0812">Transmembrane</keyword>
<protein>
    <recommendedName>
        <fullName evidence="3">DZANK-type domain-containing protein</fullName>
    </recommendedName>
</protein>
<evidence type="ECO:0000259" key="3">
    <source>
        <dbReference type="Pfam" id="PF12773"/>
    </source>
</evidence>
<dbReference type="RefSeq" id="WP_007573852.1">
    <property type="nucleotide sequence ID" value="NZ_BPTS01000001.1"/>
</dbReference>
<dbReference type="OrthoDB" id="1078822at2"/>
<evidence type="ECO:0000313" key="4">
    <source>
        <dbReference type="EMBL" id="EGN56634.1"/>
    </source>
</evidence>
<dbReference type="Pfam" id="PF12773">
    <property type="entry name" value="DZR"/>
    <property type="match status" value="1"/>
</dbReference>
<keyword evidence="5" id="KW-1185">Reference proteome</keyword>
<evidence type="ECO:0000256" key="2">
    <source>
        <dbReference type="SAM" id="Phobius"/>
    </source>
</evidence>
<keyword evidence="2" id="KW-1133">Transmembrane helix</keyword>
<dbReference type="eggNOG" id="ENOG5033GJ0">
    <property type="taxonomic scope" value="Bacteria"/>
</dbReference>
<feature type="compositionally biased region" description="Polar residues" evidence="1">
    <location>
        <begin position="73"/>
        <end position="100"/>
    </location>
</feature>
<reference evidence="5" key="1">
    <citation type="journal article" date="2011" name="Stand. Genomic Sci.">
        <title>Non-contiguous finished genome sequence of the opportunistic oral pathogen Prevotella multisaccharivorax type strain (PPPA20).</title>
        <authorList>
            <person name="Pati A."/>
            <person name="Gronow S."/>
            <person name="Lu M."/>
            <person name="Lapidus A."/>
            <person name="Nolan M."/>
            <person name="Lucas S."/>
            <person name="Hammon N."/>
            <person name="Deshpande S."/>
            <person name="Cheng J.F."/>
            <person name="Tapia R."/>
            <person name="Han C."/>
            <person name="Goodwin L."/>
            <person name="Pitluck S."/>
            <person name="Liolios K."/>
            <person name="Pagani I."/>
            <person name="Mavromatis K."/>
            <person name="Mikhailova N."/>
            <person name="Huntemann M."/>
            <person name="Chen A."/>
            <person name="Palaniappan K."/>
            <person name="Land M."/>
            <person name="Hauser L."/>
            <person name="Detter J.C."/>
            <person name="Brambilla E.M."/>
            <person name="Rohde M."/>
            <person name="Goker M."/>
            <person name="Woyke T."/>
            <person name="Bristow J."/>
            <person name="Eisen J.A."/>
            <person name="Markowitz V."/>
            <person name="Hugenholtz P."/>
            <person name="Kyrpides N.C."/>
            <person name="Klenk H.P."/>
            <person name="Ivanova N."/>
        </authorList>
    </citation>
    <scope>NUCLEOTIDE SEQUENCE [LARGE SCALE GENOMIC DNA]</scope>
    <source>
        <strain evidence="5">DSM 17128</strain>
    </source>
</reference>
<dbReference type="Proteomes" id="UP000002772">
    <property type="component" value="Unassembled WGS sequence"/>
</dbReference>
<feature type="domain" description="DZANK-type" evidence="3">
    <location>
        <begin position="6"/>
        <end position="51"/>
    </location>
</feature>
<feature type="compositionally biased region" description="Low complexity" evidence="1">
    <location>
        <begin position="103"/>
        <end position="114"/>
    </location>
</feature>
<dbReference type="STRING" id="688246.Premu_1205"/>
<dbReference type="InterPro" id="IPR025874">
    <property type="entry name" value="DZR"/>
</dbReference>
<evidence type="ECO:0000313" key="5">
    <source>
        <dbReference type="Proteomes" id="UP000002772"/>
    </source>
</evidence>
<proteinExistence type="predicted"/>
<sequence>MAIIKCPECGRQISDKAPFCPNCGVAIAGKIIRCPQCGEFYFKDQEMCPNCHHLTRLSERTDNTLAAQGTSTIPTSDVFSEQTAQQAQPDSPQIGQNPPHRQNPPSGNGSHNNSQTPPPIPTKKKNNHGALIAACILVVILCAVCFYFYNNAKTSKEEDAYEYAMKSDDPLVLQTYLDNYKDAPEEHIDSIQAHLQALKQNDTDWTNAVVNGSKQALLDYLNRHPDSEHKAEAQHKIDSIDWAFASKSNTLDELQAYLDEHANGEHVDDANAAIRKLKASTVQPDEKVMVTAALRHFFQAVNANDDASLQASVAPVMSNFLGKADATKADATVFLQKIYKDDITGMTWRLGNDMKVDKREVGQEEYEYTVSISVTQDIQRTDPTKEKHATYKIKATVNPDGLISSLAMTKIIQ</sequence>
<feature type="transmembrane region" description="Helical" evidence="2">
    <location>
        <begin position="130"/>
        <end position="149"/>
    </location>
</feature>
<evidence type="ECO:0000256" key="1">
    <source>
        <dbReference type="SAM" id="MobiDB-lite"/>
    </source>
</evidence>
<organism evidence="4 5">
    <name type="scientific">Hallella multisaccharivorax DSM 17128</name>
    <dbReference type="NCBI Taxonomy" id="688246"/>
    <lineage>
        <taxon>Bacteria</taxon>
        <taxon>Pseudomonadati</taxon>
        <taxon>Bacteroidota</taxon>
        <taxon>Bacteroidia</taxon>
        <taxon>Bacteroidales</taxon>
        <taxon>Prevotellaceae</taxon>
        <taxon>Hallella</taxon>
    </lineage>
</organism>
<name>F8N956_9BACT</name>
<dbReference type="HOGENOM" id="CLU_056169_0_0_10"/>
<feature type="region of interest" description="Disordered" evidence="1">
    <location>
        <begin position="73"/>
        <end position="124"/>
    </location>
</feature>
<dbReference type="AlphaFoldDB" id="F8N956"/>
<dbReference type="EMBL" id="GL945017">
    <property type="protein sequence ID" value="EGN56634.1"/>
    <property type="molecule type" value="Genomic_DNA"/>
</dbReference>
<accession>F8N956</accession>